<protein>
    <submittedName>
        <fullName evidence="1">Uncharacterized protein</fullName>
    </submittedName>
</protein>
<evidence type="ECO:0000313" key="1">
    <source>
        <dbReference type="EMBL" id="EEX69113.1"/>
    </source>
</evidence>
<dbReference type="Proteomes" id="UP000003671">
    <property type="component" value="Unassembled WGS sequence"/>
</dbReference>
<gene>
    <name evidence="1" type="ORF">MITSMUL_04183</name>
</gene>
<dbReference type="EMBL" id="ABWK02000012">
    <property type="protein sequence ID" value="EEX69113.1"/>
    <property type="molecule type" value="Genomic_DNA"/>
</dbReference>
<proteinExistence type="predicted"/>
<keyword evidence="2" id="KW-1185">Reference proteome</keyword>
<reference evidence="1" key="1">
    <citation type="submission" date="2009-09" db="EMBL/GenBank/DDBJ databases">
        <authorList>
            <person name="Weinstock G."/>
            <person name="Sodergren E."/>
            <person name="Clifton S."/>
            <person name="Fulton L."/>
            <person name="Fulton B."/>
            <person name="Courtney L."/>
            <person name="Fronick C."/>
            <person name="Harrison M."/>
            <person name="Strong C."/>
            <person name="Farmer C."/>
            <person name="Delahaunty K."/>
            <person name="Markovic C."/>
            <person name="Hall O."/>
            <person name="Minx P."/>
            <person name="Tomlinson C."/>
            <person name="Mitreva M."/>
            <person name="Nelson J."/>
            <person name="Hou S."/>
            <person name="Wollam A."/>
            <person name="Pepin K.H."/>
            <person name="Johnson M."/>
            <person name="Bhonagiri V."/>
            <person name="Nash W.E."/>
            <person name="Warren W."/>
            <person name="Chinwalla A."/>
            <person name="Mardis E.R."/>
            <person name="Wilson R.K."/>
        </authorList>
    </citation>
    <scope>NUCLEOTIDE SEQUENCE [LARGE SCALE GENOMIC DNA]</scope>
    <source>
        <strain evidence="1">DSM 20544</strain>
    </source>
</reference>
<comment type="caution">
    <text evidence="1">The sequence shown here is derived from an EMBL/GenBank/DDBJ whole genome shotgun (WGS) entry which is preliminary data.</text>
</comment>
<name>C9KLU9_9FIRM</name>
<accession>C9KLU9</accession>
<organism evidence="1 2">
    <name type="scientific">Mitsuokella multacida DSM 20544</name>
    <dbReference type="NCBI Taxonomy" id="500635"/>
    <lineage>
        <taxon>Bacteria</taxon>
        <taxon>Bacillati</taxon>
        <taxon>Bacillota</taxon>
        <taxon>Negativicutes</taxon>
        <taxon>Selenomonadales</taxon>
        <taxon>Selenomonadaceae</taxon>
        <taxon>Mitsuokella</taxon>
    </lineage>
</organism>
<sequence length="55" mass="6191">MNVKHIIFYYTRKQSAIPVMVLVDCYKEAKEKSALTCEIKADSICNVVKLSPALS</sequence>
<dbReference type="HOGENOM" id="CLU_3027304_0_0_9"/>
<dbReference type="AlphaFoldDB" id="C9KLU9"/>
<evidence type="ECO:0000313" key="2">
    <source>
        <dbReference type="Proteomes" id="UP000003671"/>
    </source>
</evidence>